<feature type="binding site" evidence="2">
    <location>
        <position position="209"/>
    </location>
    <ligand>
        <name>Mg(2+)</name>
        <dbReference type="ChEBI" id="CHEBI:18420"/>
        <label>3</label>
    </ligand>
</feature>
<keyword evidence="2" id="KW-0460">Magnesium</keyword>
<evidence type="ECO:0000259" key="3">
    <source>
        <dbReference type="Pfam" id="PF00586"/>
    </source>
</evidence>
<dbReference type="PIRSF" id="PIRSF005303">
    <property type="entry name" value="Thiam_monoph_kin"/>
    <property type="match status" value="1"/>
</dbReference>
<dbReference type="Pfam" id="PF00586">
    <property type="entry name" value="AIRS"/>
    <property type="match status" value="1"/>
</dbReference>
<feature type="binding site" evidence="2">
    <location>
        <begin position="118"/>
        <end position="119"/>
    </location>
    <ligand>
        <name>ATP</name>
        <dbReference type="ChEBI" id="CHEBI:30616"/>
    </ligand>
</feature>
<evidence type="ECO:0000256" key="2">
    <source>
        <dbReference type="HAMAP-Rule" id="MF_02128"/>
    </source>
</evidence>
<evidence type="ECO:0000313" key="6">
    <source>
        <dbReference type="Proteomes" id="UP000672097"/>
    </source>
</evidence>
<accession>A0ABS5DS91</accession>
<reference evidence="5 6" key="1">
    <citation type="submission" date="2021-04" db="EMBL/GenBank/DDBJ databases">
        <title>The genome sequence of type strain Ideonella paludis KCTC 32238.</title>
        <authorList>
            <person name="Liu Y."/>
        </authorList>
    </citation>
    <scope>NUCLEOTIDE SEQUENCE [LARGE SCALE GENOMIC DNA]</scope>
    <source>
        <strain evidence="5 6">KCTC 32238</strain>
    </source>
</reference>
<dbReference type="InterPro" id="IPR010918">
    <property type="entry name" value="PurM-like_C_dom"/>
</dbReference>
<feature type="domain" description="PurM-like N-terminal" evidence="3">
    <location>
        <begin position="25"/>
        <end position="136"/>
    </location>
</feature>
<comment type="catalytic activity">
    <reaction evidence="2">
        <text>thiamine phosphate + ATP = thiamine diphosphate + ADP</text>
        <dbReference type="Rhea" id="RHEA:15913"/>
        <dbReference type="ChEBI" id="CHEBI:30616"/>
        <dbReference type="ChEBI" id="CHEBI:37575"/>
        <dbReference type="ChEBI" id="CHEBI:58937"/>
        <dbReference type="ChEBI" id="CHEBI:456216"/>
        <dbReference type="EC" id="2.7.4.16"/>
    </reaction>
</comment>
<feature type="binding site" evidence="2">
    <location>
        <position position="72"/>
    </location>
    <ligand>
        <name>Mg(2+)</name>
        <dbReference type="ChEBI" id="CHEBI:18420"/>
        <label>2</label>
    </ligand>
</feature>
<feature type="binding site" evidence="2">
    <location>
        <position position="27"/>
    </location>
    <ligand>
        <name>Mg(2+)</name>
        <dbReference type="ChEBI" id="CHEBI:18420"/>
        <label>4</label>
    </ligand>
</feature>
<feature type="binding site" evidence="2">
    <location>
        <position position="211"/>
    </location>
    <ligand>
        <name>ATP</name>
        <dbReference type="ChEBI" id="CHEBI:30616"/>
    </ligand>
</feature>
<feature type="binding site" evidence="2">
    <location>
        <position position="72"/>
    </location>
    <ligand>
        <name>Mg(2+)</name>
        <dbReference type="ChEBI" id="CHEBI:18420"/>
        <label>4</label>
    </ligand>
</feature>
<keyword evidence="2" id="KW-0067">ATP-binding</keyword>
<dbReference type="Proteomes" id="UP000672097">
    <property type="component" value="Unassembled WGS sequence"/>
</dbReference>
<sequence>MALGEFDLIARYFKRPVKRAALGVGDDCALLRPTPGQQLAVSTDLLVEGRHFLSTVAPERLGHKALAVNLSDLAASGASPLAFTLSLSMPRAEERFLAPFAQGLLALADAHGIELVGGDTTGGPVLCIGITVMGEVPPGHALLRSGARVGDEIWVSGHLGDARLALEVFRGSLSLTGDAFDHVRRAMECPTPRVELGLALRGIASSAIDISDGLLGDLGHVLRASGVGAELDLAAFPRSAILAAQSDDWQRTCLLTGGDDYELLFTAPAERHEEVLLSAASAFTPVHCVGRVVAPERGLVVTQRGTPVDLAGLSAFDHFKS</sequence>
<dbReference type="InterPro" id="IPR016188">
    <property type="entry name" value="PurM-like_N"/>
</dbReference>
<dbReference type="RefSeq" id="WP_210805492.1">
    <property type="nucleotide sequence ID" value="NZ_JAGQDG010000001.1"/>
</dbReference>
<proteinExistence type="inferred from homology"/>
<keyword evidence="2 5" id="KW-0808">Transferase</keyword>
<dbReference type="PANTHER" id="PTHR30270">
    <property type="entry name" value="THIAMINE-MONOPHOSPHATE KINASE"/>
    <property type="match status" value="1"/>
</dbReference>
<feature type="binding site" evidence="2">
    <location>
        <position position="42"/>
    </location>
    <ligand>
        <name>Mg(2+)</name>
        <dbReference type="ChEBI" id="CHEBI:18420"/>
        <label>4</label>
    </ligand>
</feature>
<comment type="caution">
    <text evidence="2">Lacks conserved residue(s) required for the propagation of feature annotation.</text>
</comment>
<dbReference type="SUPFAM" id="SSF56042">
    <property type="entry name" value="PurM C-terminal domain-like"/>
    <property type="match status" value="1"/>
</dbReference>
<dbReference type="NCBIfam" id="TIGR01379">
    <property type="entry name" value="thiL"/>
    <property type="match status" value="1"/>
</dbReference>
<dbReference type="Gene3D" id="3.90.650.10">
    <property type="entry name" value="PurM-like C-terminal domain"/>
    <property type="match status" value="1"/>
</dbReference>
<dbReference type="InterPro" id="IPR006283">
    <property type="entry name" value="ThiL-like"/>
</dbReference>
<comment type="similarity">
    <text evidence="2">Belongs to the thiamine-monophosphate kinase family.</text>
</comment>
<dbReference type="HAMAP" id="MF_02128">
    <property type="entry name" value="TMP_kinase"/>
    <property type="match status" value="1"/>
</dbReference>
<protein>
    <recommendedName>
        <fullName evidence="2">Thiamine-monophosphate kinase</fullName>
        <shortName evidence="2">TMP kinase</shortName>
        <shortName evidence="2">Thiamine-phosphate kinase</shortName>
        <ecNumber evidence="2">2.7.4.16</ecNumber>
    </recommendedName>
</protein>
<keyword evidence="1 2" id="KW-0784">Thiamine biosynthesis</keyword>
<keyword evidence="2" id="KW-0547">Nucleotide-binding</keyword>
<feature type="binding site" evidence="2">
    <location>
        <position position="43"/>
    </location>
    <ligand>
        <name>Mg(2+)</name>
        <dbReference type="ChEBI" id="CHEBI:18420"/>
        <label>1</label>
    </ligand>
</feature>
<gene>
    <name evidence="2 5" type="primary">thiL</name>
    <name evidence="5" type="ORF">KAK11_01645</name>
</gene>
<comment type="pathway">
    <text evidence="2">Cofactor biosynthesis; thiamine diphosphate biosynthesis; thiamine diphosphate from thiamine phosphate: step 1/1.</text>
</comment>
<feature type="binding site" evidence="2">
    <location>
        <position position="51"/>
    </location>
    <ligand>
        <name>substrate</name>
    </ligand>
</feature>
<dbReference type="InterPro" id="IPR036921">
    <property type="entry name" value="PurM-like_N_sf"/>
</dbReference>
<dbReference type="EMBL" id="JAGQDG010000001">
    <property type="protein sequence ID" value="MBQ0934013.1"/>
    <property type="molecule type" value="Genomic_DNA"/>
</dbReference>
<keyword evidence="6" id="KW-1185">Reference proteome</keyword>
<dbReference type="InterPro" id="IPR036676">
    <property type="entry name" value="PurM-like_C_sf"/>
</dbReference>
<evidence type="ECO:0000313" key="5">
    <source>
        <dbReference type="EMBL" id="MBQ0934013.1"/>
    </source>
</evidence>
<dbReference type="GO" id="GO:0009030">
    <property type="term" value="F:thiamine-phosphate kinase activity"/>
    <property type="evidence" value="ECO:0007669"/>
    <property type="project" value="UniProtKB-EC"/>
</dbReference>
<dbReference type="SUPFAM" id="SSF55326">
    <property type="entry name" value="PurM N-terminal domain-like"/>
    <property type="match status" value="1"/>
</dbReference>
<feature type="binding site" evidence="2">
    <location>
        <position position="212"/>
    </location>
    <ligand>
        <name>Mg(2+)</name>
        <dbReference type="ChEBI" id="CHEBI:18420"/>
        <label>5</label>
    </ligand>
</feature>
<comment type="function">
    <text evidence="2">Catalyzes the ATP-dependent phosphorylation of thiamine-monophosphate (TMP) to form thiamine-pyrophosphate (TPP), the active form of vitamin B1.</text>
</comment>
<feature type="binding site" evidence="2">
    <location>
        <position position="119"/>
    </location>
    <ligand>
        <name>Mg(2+)</name>
        <dbReference type="ChEBI" id="CHEBI:18420"/>
        <label>1</label>
    </ligand>
</feature>
<feature type="binding site" evidence="2">
    <location>
        <position position="316"/>
    </location>
    <ligand>
        <name>substrate</name>
    </ligand>
</feature>
<evidence type="ECO:0000256" key="1">
    <source>
        <dbReference type="ARBA" id="ARBA00022977"/>
    </source>
</evidence>
<comment type="caution">
    <text evidence="5">The sequence shown here is derived from an EMBL/GenBank/DDBJ whole genome shotgun (WGS) entry which is preliminary data.</text>
</comment>
<feature type="domain" description="PurM-like C-terminal" evidence="4">
    <location>
        <begin position="148"/>
        <end position="297"/>
    </location>
</feature>
<dbReference type="CDD" id="cd02194">
    <property type="entry name" value="ThiL"/>
    <property type="match status" value="1"/>
</dbReference>
<name>A0ABS5DS91_9BURK</name>
<dbReference type="Gene3D" id="3.30.1330.10">
    <property type="entry name" value="PurM-like, N-terminal domain"/>
    <property type="match status" value="1"/>
</dbReference>
<evidence type="ECO:0000259" key="4">
    <source>
        <dbReference type="Pfam" id="PF02769"/>
    </source>
</evidence>
<feature type="binding site" evidence="2">
    <location>
        <position position="72"/>
    </location>
    <ligand>
        <name>Mg(2+)</name>
        <dbReference type="ChEBI" id="CHEBI:18420"/>
        <label>3</label>
    </ligand>
</feature>
<feature type="binding site" evidence="2">
    <location>
        <position position="259"/>
    </location>
    <ligand>
        <name>substrate</name>
    </ligand>
</feature>
<feature type="binding site" evidence="2">
    <location>
        <position position="44"/>
    </location>
    <ligand>
        <name>Mg(2+)</name>
        <dbReference type="ChEBI" id="CHEBI:18420"/>
        <label>2</label>
    </ligand>
</feature>
<dbReference type="PANTHER" id="PTHR30270:SF0">
    <property type="entry name" value="THIAMINE-MONOPHOSPHATE KINASE"/>
    <property type="match status" value="1"/>
</dbReference>
<comment type="miscellaneous">
    <text evidence="2">Reaction mechanism of ThiL seems to utilize a direct, inline transfer of the gamma-phosphate of ATP to TMP rather than a phosphorylated enzyme intermediate.</text>
</comment>
<dbReference type="EC" id="2.7.4.16" evidence="2"/>
<dbReference type="Pfam" id="PF02769">
    <property type="entry name" value="AIRS_C"/>
    <property type="match status" value="1"/>
</dbReference>
<feature type="binding site" evidence="2">
    <location>
        <position position="27"/>
    </location>
    <ligand>
        <name>Mg(2+)</name>
        <dbReference type="ChEBI" id="CHEBI:18420"/>
        <label>3</label>
    </ligand>
</feature>
<feature type="binding site" evidence="2">
    <location>
        <position position="144"/>
    </location>
    <ligand>
        <name>ATP</name>
        <dbReference type="ChEBI" id="CHEBI:30616"/>
    </ligand>
</feature>
<organism evidence="5 6">
    <name type="scientific">Ideonella paludis</name>
    <dbReference type="NCBI Taxonomy" id="1233411"/>
    <lineage>
        <taxon>Bacteria</taxon>
        <taxon>Pseudomonadati</taxon>
        <taxon>Pseudomonadota</taxon>
        <taxon>Betaproteobacteria</taxon>
        <taxon>Burkholderiales</taxon>
        <taxon>Sphaerotilaceae</taxon>
        <taxon>Ideonella</taxon>
    </lineage>
</organism>
<keyword evidence="2" id="KW-0479">Metal-binding</keyword>
<feature type="binding site" evidence="2">
    <location>
        <position position="44"/>
    </location>
    <ligand>
        <name>Mg(2+)</name>
        <dbReference type="ChEBI" id="CHEBI:18420"/>
        <label>1</label>
    </ligand>
</feature>
<keyword evidence="2 5" id="KW-0418">Kinase</keyword>